<protein>
    <submittedName>
        <fullName evidence="2">Uncharacterized protein</fullName>
    </submittedName>
</protein>
<evidence type="ECO:0000313" key="2">
    <source>
        <dbReference type="EMBL" id="SMF09197.1"/>
    </source>
</evidence>
<evidence type="ECO:0000256" key="1">
    <source>
        <dbReference type="SAM" id="MobiDB-lite"/>
    </source>
</evidence>
<proteinExistence type="predicted"/>
<keyword evidence="3" id="KW-1185">Reference proteome</keyword>
<gene>
    <name evidence="2" type="ORF">SAMN02982989_5056</name>
</gene>
<dbReference type="STRING" id="464029.SAMN02982989_5056"/>
<dbReference type="Proteomes" id="UP000192903">
    <property type="component" value="Unassembled WGS sequence"/>
</dbReference>
<feature type="region of interest" description="Disordered" evidence="1">
    <location>
        <begin position="1"/>
        <end position="93"/>
    </location>
</feature>
<accession>A0A1X7D5F3</accession>
<dbReference type="RefSeq" id="WP_085420434.1">
    <property type="nucleotide sequence ID" value="NZ_FXAF01000002.1"/>
</dbReference>
<reference evidence="3" key="1">
    <citation type="submission" date="2017-04" db="EMBL/GenBank/DDBJ databases">
        <authorList>
            <person name="Varghese N."/>
            <person name="Submissions S."/>
        </authorList>
    </citation>
    <scope>NUCLEOTIDE SEQUENCE [LARGE SCALE GENOMIC DNA]</scope>
    <source>
        <strain evidence="3">B4P</strain>
    </source>
</reference>
<name>A0A1X7D5F3_9HYPH</name>
<feature type="compositionally biased region" description="Polar residues" evidence="1">
    <location>
        <begin position="1"/>
        <end position="29"/>
    </location>
</feature>
<evidence type="ECO:0000313" key="3">
    <source>
        <dbReference type="Proteomes" id="UP000192903"/>
    </source>
</evidence>
<sequence>MERNNANQEAKRFGSSQPNIAKSSGTGESTIRKQPDPATTEINKARKVWDAEGSGNTSGRVADAGDAGGQNLPYDTETQADVVGRQTRRKDGH</sequence>
<dbReference type="OrthoDB" id="8395375at2"/>
<dbReference type="EMBL" id="FXAF01000002">
    <property type="protein sequence ID" value="SMF09197.1"/>
    <property type="molecule type" value="Genomic_DNA"/>
</dbReference>
<dbReference type="AlphaFoldDB" id="A0A1X7D5F3"/>
<organism evidence="2 3">
    <name type="scientific">Xaviernesmea oryzae</name>
    <dbReference type="NCBI Taxonomy" id="464029"/>
    <lineage>
        <taxon>Bacteria</taxon>
        <taxon>Pseudomonadati</taxon>
        <taxon>Pseudomonadota</taxon>
        <taxon>Alphaproteobacteria</taxon>
        <taxon>Hyphomicrobiales</taxon>
        <taxon>Rhizobiaceae</taxon>
        <taxon>Rhizobium/Agrobacterium group</taxon>
        <taxon>Xaviernesmea</taxon>
    </lineage>
</organism>